<dbReference type="PROSITE" id="PS51192">
    <property type="entry name" value="HELICASE_ATP_BIND_1"/>
    <property type="match status" value="1"/>
</dbReference>
<protein>
    <recommendedName>
        <fullName evidence="2">Helicase ATP-binding domain-containing protein</fullName>
    </recommendedName>
</protein>
<organism evidence="3">
    <name type="scientific">marine sediment metagenome</name>
    <dbReference type="NCBI Taxonomy" id="412755"/>
    <lineage>
        <taxon>unclassified sequences</taxon>
        <taxon>metagenomes</taxon>
        <taxon>ecological metagenomes</taxon>
    </lineage>
</organism>
<dbReference type="InterPro" id="IPR027417">
    <property type="entry name" value="P-loop_NTPase"/>
</dbReference>
<evidence type="ECO:0000313" key="3">
    <source>
        <dbReference type="EMBL" id="KKN76716.1"/>
    </source>
</evidence>
<evidence type="ECO:0000256" key="1">
    <source>
        <dbReference type="ARBA" id="ARBA00022801"/>
    </source>
</evidence>
<dbReference type="SMART" id="SM00487">
    <property type="entry name" value="DEXDc"/>
    <property type="match status" value="1"/>
</dbReference>
<feature type="domain" description="Helicase ATP-binding" evidence="2">
    <location>
        <begin position="14"/>
        <end position="165"/>
    </location>
</feature>
<accession>A0A0F9VTA6</accession>
<proteinExistence type="predicted"/>
<dbReference type="GO" id="GO:0016787">
    <property type="term" value="F:hydrolase activity"/>
    <property type="evidence" value="ECO:0007669"/>
    <property type="project" value="UniProtKB-KW"/>
</dbReference>
<comment type="caution">
    <text evidence="3">The sequence shown here is derived from an EMBL/GenBank/DDBJ whole genome shotgun (WGS) entry which is preliminary data.</text>
</comment>
<dbReference type="GO" id="GO:0031297">
    <property type="term" value="P:replication fork processing"/>
    <property type="evidence" value="ECO:0007669"/>
    <property type="project" value="TreeGrafter"/>
</dbReference>
<keyword evidence="1" id="KW-0378">Hydrolase</keyword>
<reference evidence="3" key="1">
    <citation type="journal article" date="2015" name="Nature">
        <title>Complex archaea that bridge the gap between prokaryotes and eukaryotes.</title>
        <authorList>
            <person name="Spang A."/>
            <person name="Saw J.H."/>
            <person name="Jorgensen S.L."/>
            <person name="Zaremba-Niedzwiedzka K."/>
            <person name="Martijn J."/>
            <person name="Lind A.E."/>
            <person name="van Eijk R."/>
            <person name="Schleper C."/>
            <person name="Guy L."/>
            <person name="Ettema T.J."/>
        </authorList>
    </citation>
    <scope>NUCLEOTIDE SEQUENCE</scope>
</reference>
<evidence type="ECO:0000259" key="2">
    <source>
        <dbReference type="PROSITE" id="PS51192"/>
    </source>
</evidence>
<dbReference type="Pfam" id="PF00176">
    <property type="entry name" value="SNF2-rel_dom"/>
    <property type="match status" value="1"/>
</dbReference>
<dbReference type="PANTHER" id="PTHR45766">
    <property type="entry name" value="DNA ANNEALING HELICASE AND ENDONUCLEASE ZRANB3 FAMILY MEMBER"/>
    <property type="match status" value="1"/>
</dbReference>
<dbReference type="InterPro" id="IPR000330">
    <property type="entry name" value="SNF2_N"/>
</dbReference>
<dbReference type="Gene3D" id="3.40.50.10810">
    <property type="entry name" value="Tandem AAA-ATPase domain"/>
    <property type="match status" value="1"/>
</dbReference>
<dbReference type="GO" id="GO:0006281">
    <property type="term" value="P:DNA repair"/>
    <property type="evidence" value="ECO:0007669"/>
    <property type="project" value="TreeGrafter"/>
</dbReference>
<gene>
    <name evidence="3" type="ORF">LCGC14_0366870</name>
</gene>
<dbReference type="InterPro" id="IPR038718">
    <property type="entry name" value="SNF2-like_sf"/>
</dbReference>
<dbReference type="EMBL" id="LAZR01000290">
    <property type="protein sequence ID" value="KKN76716.1"/>
    <property type="molecule type" value="Genomic_DNA"/>
</dbReference>
<dbReference type="GO" id="GO:0005524">
    <property type="term" value="F:ATP binding"/>
    <property type="evidence" value="ECO:0007669"/>
    <property type="project" value="InterPro"/>
</dbReference>
<name>A0A0F9VTA6_9ZZZZ</name>
<dbReference type="PANTHER" id="PTHR45766:SF6">
    <property type="entry name" value="SWI_SNF-RELATED MATRIX-ASSOCIATED ACTIN-DEPENDENT REGULATOR OF CHROMATIN SUBFAMILY A-LIKE PROTEIN 1"/>
    <property type="match status" value="1"/>
</dbReference>
<dbReference type="InterPro" id="IPR014001">
    <property type="entry name" value="Helicase_ATP-bd"/>
</dbReference>
<dbReference type="AlphaFoldDB" id="A0A0F9VTA6"/>
<dbReference type="SUPFAM" id="SSF52540">
    <property type="entry name" value="P-loop containing nucleoside triphosphate hydrolases"/>
    <property type="match status" value="2"/>
</dbReference>
<sequence length="477" mass="55760">MLKTELRSYQSEAVDAALQHDGFALFPEQRTGKCLIALAVVDHHKPDIVVIVCPKKARITWESEIAKHLDLDWECAFYIINYQQPVKNLALRGHWYKFSKDFVDGGGTLMVIADESHHIKKPGTAQSRFVRTLGKRAHWRLALTGTPIDKGYEQLWATFDFVQHKVAFGTYDQFKNRYVLYDEKERRDGRQYKVITGYQRGPELLKIIHHYSYRITFNEARIAMGKKPITIRKRKVYFDLNKKSRRLYDSMDKEMQVVVDGLDIEAPLPVTKIQKLQQICGGFLLMLEPRVPGKKKRKRFVVPTGKEKLTALMQLLSGMDDRKLVICARFTHEIKAINELLHEFKWTHKEISGSSEWDGKFDVDVVVMQIRSGLGFDLSEANTYVFYSWDHSYIVFEQSRFRIMDMERTTQINYHFLMARDTIEEEYFEAIARKKDFSALVLDKYRKTKAAKRRRATRKAAGRVRQACKKKQLALDL</sequence>
<dbReference type="Gene3D" id="3.40.50.300">
    <property type="entry name" value="P-loop containing nucleotide triphosphate hydrolases"/>
    <property type="match status" value="1"/>
</dbReference>